<dbReference type="EMBL" id="CAUYUJ010017824">
    <property type="protein sequence ID" value="CAK0878193.1"/>
    <property type="molecule type" value="Genomic_DNA"/>
</dbReference>
<reference evidence="1" key="1">
    <citation type="submission" date="2023-10" db="EMBL/GenBank/DDBJ databases">
        <authorList>
            <person name="Chen Y."/>
            <person name="Shah S."/>
            <person name="Dougan E. K."/>
            <person name="Thang M."/>
            <person name="Chan C."/>
        </authorList>
    </citation>
    <scope>NUCLEOTIDE SEQUENCE [LARGE SCALE GENOMIC DNA]</scope>
</reference>
<evidence type="ECO:0000313" key="2">
    <source>
        <dbReference type="Proteomes" id="UP001189429"/>
    </source>
</evidence>
<protein>
    <submittedName>
        <fullName evidence="1">Uncharacterized protein</fullName>
    </submittedName>
</protein>
<accession>A0ABN9VX29</accession>
<comment type="caution">
    <text evidence="1">The sequence shown here is derived from an EMBL/GenBank/DDBJ whole genome shotgun (WGS) entry which is preliminary data.</text>
</comment>
<evidence type="ECO:0000313" key="1">
    <source>
        <dbReference type="EMBL" id="CAK0878193.1"/>
    </source>
</evidence>
<proteinExistence type="predicted"/>
<keyword evidence="2" id="KW-1185">Reference proteome</keyword>
<name>A0ABN9VX29_9DINO</name>
<organism evidence="1 2">
    <name type="scientific">Prorocentrum cordatum</name>
    <dbReference type="NCBI Taxonomy" id="2364126"/>
    <lineage>
        <taxon>Eukaryota</taxon>
        <taxon>Sar</taxon>
        <taxon>Alveolata</taxon>
        <taxon>Dinophyceae</taxon>
        <taxon>Prorocentrales</taxon>
        <taxon>Prorocentraceae</taxon>
        <taxon>Prorocentrum</taxon>
    </lineage>
</organism>
<sequence length="395" mass="42351">MVSQGRWSVAQSARRRPARGACRVLGASLLLLAGRRLWHPPQHFAVPRATAGPSGPRAPGLAGGAALAPVRPAGQPRWVLAAADGADLQRQRSSLLDYGRAAWTSICTALWGPPGPPEREEGDEVSSSSVLANVWASVCTALWGPPDRSESDEVSSSSSSSSVLANVWASVCTALWGPPSRLERKDNDEVSSSVLASLMDGLEDLHARIDGVNATIMGVLKDAQSGIAVMSSQIGSSLGALQEPKDLYLFVKNYDWSLRYRVRRVAADLDVDTPLELKWVKLRKAPKEPAEVLEDPAASDLFDWTETAPAGHKGFMYEVTKAVGSGVEAVINFFKGRGLNMIVSLDGISLAPPQAAARPRPVTHCWVDVAGLPFFPKVRAINFFNSQESVLAWQA</sequence>
<dbReference type="Proteomes" id="UP001189429">
    <property type="component" value="Unassembled WGS sequence"/>
</dbReference>
<gene>
    <name evidence="1" type="ORF">PCOR1329_LOCUS62041</name>
</gene>